<keyword evidence="3 7" id="KW-0032">Aminotransferase</keyword>
<dbReference type="InterPro" id="IPR049704">
    <property type="entry name" value="Aminotrans_3_PPA_site"/>
</dbReference>
<dbReference type="EMBL" id="JAQMFO010000038">
    <property type="protein sequence ID" value="MDB6374151.1"/>
    <property type="molecule type" value="Genomic_DNA"/>
</dbReference>
<comment type="caution">
    <text evidence="7">The sequence shown here is derived from an EMBL/GenBank/DDBJ whole genome shotgun (WGS) entry which is preliminary data.</text>
</comment>
<dbReference type="CDD" id="cd00610">
    <property type="entry name" value="OAT_like"/>
    <property type="match status" value="1"/>
</dbReference>
<dbReference type="GO" id="GO:0008483">
    <property type="term" value="F:transaminase activity"/>
    <property type="evidence" value="ECO:0007669"/>
    <property type="project" value="UniProtKB-KW"/>
</dbReference>
<dbReference type="PROSITE" id="PS00600">
    <property type="entry name" value="AA_TRANSFER_CLASS_3"/>
    <property type="match status" value="1"/>
</dbReference>
<dbReference type="Gene3D" id="3.40.640.10">
    <property type="entry name" value="Type I PLP-dependent aspartate aminotransferase-like (Major domain)"/>
    <property type="match status" value="1"/>
</dbReference>
<organism evidence="7 8">
    <name type="scientific">Photorhabdus bodei</name>
    <dbReference type="NCBI Taxonomy" id="2029681"/>
    <lineage>
        <taxon>Bacteria</taxon>
        <taxon>Pseudomonadati</taxon>
        <taxon>Pseudomonadota</taxon>
        <taxon>Gammaproteobacteria</taxon>
        <taxon>Enterobacterales</taxon>
        <taxon>Morganellaceae</taxon>
        <taxon>Photorhabdus</taxon>
    </lineage>
</organism>
<evidence type="ECO:0000256" key="4">
    <source>
        <dbReference type="ARBA" id="ARBA00022679"/>
    </source>
</evidence>
<comment type="similarity">
    <text evidence="2 6">Belongs to the class-III pyridoxal-phosphate-dependent aminotransferase family.</text>
</comment>
<evidence type="ECO:0000313" key="8">
    <source>
        <dbReference type="Proteomes" id="UP001212996"/>
    </source>
</evidence>
<evidence type="ECO:0000256" key="2">
    <source>
        <dbReference type="ARBA" id="ARBA00008954"/>
    </source>
</evidence>
<dbReference type="InterPro" id="IPR004637">
    <property type="entry name" value="Dat"/>
</dbReference>
<keyword evidence="5 6" id="KW-0663">Pyridoxal phosphate</keyword>
<dbReference type="InterPro" id="IPR005814">
    <property type="entry name" value="Aminotrans_3"/>
</dbReference>
<dbReference type="PANTHER" id="PTHR43552:SF2">
    <property type="entry name" value="DIAMINOBUTYRATE--2-OXOGLUTARATE TRANSAMINASE"/>
    <property type="match status" value="1"/>
</dbReference>
<reference evidence="7" key="1">
    <citation type="submission" date="2023-01" db="EMBL/GenBank/DDBJ databases">
        <title>Genome sequencing of Photorhabdus bodei 09-20.</title>
        <authorList>
            <person name="Kalindamar S."/>
            <person name="Kumru S."/>
        </authorList>
    </citation>
    <scope>NUCLEOTIDE SEQUENCE</scope>
    <source>
        <strain evidence="7">09-20</strain>
    </source>
</reference>
<evidence type="ECO:0000256" key="1">
    <source>
        <dbReference type="ARBA" id="ARBA00001933"/>
    </source>
</evidence>
<dbReference type="PIRSF" id="PIRSF000521">
    <property type="entry name" value="Transaminase_4ab_Lys_Orn"/>
    <property type="match status" value="1"/>
</dbReference>
<comment type="cofactor">
    <cofactor evidence="1">
        <name>pyridoxal 5'-phosphate</name>
        <dbReference type="ChEBI" id="CHEBI:597326"/>
    </cofactor>
</comment>
<protein>
    <submittedName>
        <fullName evidence="7">Aspartate aminotransferase family protein</fullName>
    </submittedName>
</protein>
<dbReference type="NCBIfam" id="TIGR00709">
    <property type="entry name" value="dat"/>
    <property type="match status" value="1"/>
</dbReference>
<dbReference type="InterPro" id="IPR015424">
    <property type="entry name" value="PyrdxlP-dep_Trfase"/>
</dbReference>
<dbReference type="AlphaFoldDB" id="A0AAW6BNK1"/>
<dbReference type="PANTHER" id="PTHR43552">
    <property type="entry name" value="DIAMINOBUTYRATE--2-OXOGLUTARATE AMINOTRANSFERASE"/>
    <property type="match status" value="1"/>
</dbReference>
<dbReference type="RefSeq" id="WP_113044294.1">
    <property type="nucleotide sequence ID" value="NZ_CAWQKC010000076.1"/>
</dbReference>
<dbReference type="SUPFAM" id="SSF53383">
    <property type="entry name" value="PLP-dependent transferases"/>
    <property type="match status" value="1"/>
</dbReference>
<dbReference type="GO" id="GO:0030170">
    <property type="term" value="F:pyridoxal phosphate binding"/>
    <property type="evidence" value="ECO:0007669"/>
    <property type="project" value="InterPro"/>
</dbReference>
<evidence type="ECO:0000256" key="3">
    <source>
        <dbReference type="ARBA" id="ARBA00022576"/>
    </source>
</evidence>
<accession>A0AAW6BNK1</accession>
<dbReference type="InterPro" id="IPR015422">
    <property type="entry name" value="PyrdxlP-dep_Trfase_small"/>
</dbReference>
<evidence type="ECO:0000256" key="6">
    <source>
        <dbReference type="RuleBase" id="RU003560"/>
    </source>
</evidence>
<evidence type="ECO:0000313" key="7">
    <source>
        <dbReference type="EMBL" id="MDB6374151.1"/>
    </source>
</evidence>
<dbReference type="Pfam" id="PF00202">
    <property type="entry name" value="Aminotran_3"/>
    <property type="match status" value="1"/>
</dbReference>
<dbReference type="Proteomes" id="UP001212996">
    <property type="component" value="Unassembled WGS sequence"/>
</dbReference>
<name>A0AAW6BNK1_9GAMM</name>
<sequence length="437" mass="47421">MTNTIFRELESDVRSYCRTFPAVFSKAKGSVLYDATGCEYLDFFAAAGSMNYGHNDEDMVEAAINYLRSDGIINGLDLNTEVKAKFLETFNELILKPREFDYKLQFTGPTGANAVEAALKLARKVTNRINIACFSGAYHGMSLGALAMTANAAKRASMIVQLPGVIRLPYDGAVGGGVVSQLQLLEDMFFRPGFGIDPPAAFLLECVQGEGGVNCASDDWLRGVSSLAKRLGALLIVDEIQTGCGRTGTFFSFEHAGIEPDVVCLSKSLSGAGLPFSINLIKPEIDIWAPGEHNGTFRGNNLAMVMATVALKKFWSTPNFAIEVTDKGHALANQLRQALASVADQVDIVGRGLMLGLRFRQPEHARTIAAKLFRDGLLIEVCGPYSEVLKCMPVLTMEWAVMLAAGQRIAQMVLNTLLNDYSSSSTLLTLDEQYLPV</sequence>
<evidence type="ECO:0000256" key="5">
    <source>
        <dbReference type="ARBA" id="ARBA00022898"/>
    </source>
</evidence>
<keyword evidence="4" id="KW-0808">Transferase</keyword>
<dbReference type="InterPro" id="IPR015421">
    <property type="entry name" value="PyrdxlP-dep_Trfase_major"/>
</dbReference>
<proteinExistence type="inferred from homology"/>
<dbReference type="NCBIfam" id="NF006733">
    <property type="entry name" value="PRK09264.1"/>
    <property type="match status" value="1"/>
</dbReference>
<dbReference type="Gene3D" id="3.90.1150.10">
    <property type="entry name" value="Aspartate Aminotransferase, domain 1"/>
    <property type="match status" value="1"/>
</dbReference>
<gene>
    <name evidence="7" type="ORF">PH362_20045</name>
</gene>